<dbReference type="OrthoDB" id="1972820at2"/>
<dbReference type="InterPro" id="IPR036388">
    <property type="entry name" value="WH-like_DNA-bd_sf"/>
</dbReference>
<evidence type="ECO:0000313" key="8">
    <source>
        <dbReference type="EMBL" id="MZK17334.1"/>
    </source>
</evidence>
<dbReference type="PANTHER" id="PTHR43537:SF43">
    <property type="entry name" value="GNTR-FAMILY TRANSCRIPTIONAL REGULATOR"/>
    <property type="match status" value="1"/>
</dbReference>
<evidence type="ECO:0000256" key="3">
    <source>
        <dbReference type="ARBA" id="ARBA00023163"/>
    </source>
</evidence>
<dbReference type="PROSITE" id="PS50949">
    <property type="entry name" value="HTH_GNTR"/>
    <property type="match status" value="1"/>
</dbReference>
<evidence type="ECO:0000313" key="7">
    <source>
        <dbReference type="EMBL" id="CUN53015.1"/>
    </source>
</evidence>
<dbReference type="Proteomes" id="UP000446719">
    <property type="component" value="Unassembled WGS sequence"/>
</dbReference>
<keyword evidence="1" id="KW-0805">Transcription regulation</keyword>
<dbReference type="SMART" id="SM00345">
    <property type="entry name" value="HTH_GNTR"/>
    <property type="match status" value="1"/>
</dbReference>
<dbReference type="CDD" id="cd07377">
    <property type="entry name" value="WHTH_GntR"/>
    <property type="match status" value="1"/>
</dbReference>
<evidence type="ECO:0000256" key="2">
    <source>
        <dbReference type="ARBA" id="ARBA00023125"/>
    </source>
</evidence>
<reference evidence="9" key="3">
    <citation type="journal article" date="2020" name="Cell Host Microbe">
        <title>Functional and Genomic Variation between Human-Derived Isolates of Lachnospiraceae Reveals Inter- and Intra-Species Diversity.</title>
        <authorList>
            <person name="Sorbara M.T."/>
            <person name="Littmann E.R."/>
            <person name="Fontana E."/>
            <person name="Moody T.U."/>
            <person name="Kohout C.E."/>
            <person name="Gjonbalaj M."/>
            <person name="Eaton V."/>
            <person name="Seok R."/>
            <person name="Leiner I.M."/>
            <person name="Pamer E.G."/>
        </authorList>
    </citation>
    <scope>NUCLEOTIDE SEQUENCE</scope>
    <source>
        <strain evidence="9">MSK.10.16</strain>
    </source>
</reference>
<sequence>MERQQKAYKGVIDYFKKKIMDGELRPGEKLPPERDIAERLNVSRNSVREAIRIMDMTGVISSQQGSGNYITCEFQKSLAETMTMMFAMDQIDYKQISQIRQALECLAFSLAIEHASDEQIKEMESLVKELDKSTDDVKNAALDKKLHFMLAQSSGNILVLDFLEACSGVIDSFIHDMRAAILRTEERKKLLNECHKKLIEALKEKDETKGQEALKRHFMLINEILEERENRKI</sequence>
<dbReference type="Pfam" id="PF07729">
    <property type="entry name" value="FCD"/>
    <property type="match status" value="1"/>
</dbReference>
<dbReference type="InterPro" id="IPR008920">
    <property type="entry name" value="TF_FadR/GntR_C"/>
</dbReference>
<protein>
    <submittedName>
        <fullName evidence="8">FCD domain-containing protein</fullName>
    </submittedName>
    <submittedName>
        <fullName evidence="9">FadR family transcriptional regulator</fullName>
    </submittedName>
    <submittedName>
        <fullName evidence="6">Pyruvate dehydrogenase complex repressor</fullName>
    </submittedName>
</protein>
<dbReference type="EMBL" id="JAAIOD010000002">
    <property type="protein sequence ID" value="NSE57011.1"/>
    <property type="molecule type" value="Genomic_DNA"/>
</dbReference>
<reference evidence="10 11" key="1">
    <citation type="submission" date="2015-09" db="EMBL/GenBank/DDBJ databases">
        <authorList>
            <consortium name="Pathogen Informatics"/>
        </authorList>
    </citation>
    <scope>NUCLEOTIDE SEQUENCE [LARGE SCALE GENOMIC DNA]</scope>
    <source>
        <strain evidence="6 10">2789STDY5608851</strain>
        <strain evidence="7 11">2789STDY5608866</strain>
        <strain evidence="5 12">2789STDY5834961</strain>
    </source>
</reference>
<dbReference type="SMART" id="SM00895">
    <property type="entry name" value="FCD"/>
    <property type="match status" value="1"/>
</dbReference>
<dbReference type="SUPFAM" id="SSF46785">
    <property type="entry name" value="Winged helix' DNA-binding domain"/>
    <property type="match status" value="1"/>
</dbReference>
<dbReference type="EMBL" id="CYYY01000002">
    <property type="protein sequence ID" value="CUN53015.1"/>
    <property type="molecule type" value="Genomic_DNA"/>
</dbReference>
<dbReference type="GeneID" id="93137830"/>
<evidence type="ECO:0000313" key="9">
    <source>
        <dbReference type="EMBL" id="NSE57011.1"/>
    </source>
</evidence>
<proteinExistence type="predicted"/>
<dbReference type="Proteomes" id="UP000724058">
    <property type="component" value="Unassembled WGS sequence"/>
</dbReference>
<dbReference type="SUPFAM" id="SSF48008">
    <property type="entry name" value="GntR ligand-binding domain-like"/>
    <property type="match status" value="1"/>
</dbReference>
<dbReference type="RefSeq" id="WP_006428172.1">
    <property type="nucleotide sequence ID" value="NZ_CABIWY010000002.1"/>
</dbReference>
<evidence type="ECO:0000259" key="4">
    <source>
        <dbReference type="PROSITE" id="PS50949"/>
    </source>
</evidence>
<keyword evidence="2" id="KW-0238">DNA-binding</keyword>
<dbReference type="GO" id="GO:0003700">
    <property type="term" value="F:DNA-binding transcription factor activity"/>
    <property type="evidence" value="ECO:0007669"/>
    <property type="project" value="InterPro"/>
</dbReference>
<evidence type="ECO:0000313" key="12">
    <source>
        <dbReference type="Proteomes" id="UP000095597"/>
    </source>
</evidence>
<keyword evidence="6" id="KW-0670">Pyruvate</keyword>
<evidence type="ECO:0000313" key="5">
    <source>
        <dbReference type="EMBL" id="CUM74487.1"/>
    </source>
</evidence>
<keyword evidence="3" id="KW-0804">Transcription</keyword>
<dbReference type="Gene3D" id="1.20.120.530">
    <property type="entry name" value="GntR ligand-binding domain-like"/>
    <property type="match status" value="1"/>
</dbReference>
<dbReference type="EMBL" id="WWSB01000003">
    <property type="protein sequence ID" value="MZK17334.1"/>
    <property type="molecule type" value="Genomic_DNA"/>
</dbReference>
<gene>
    <name evidence="6" type="primary">pdhR</name>
    <name evidence="6" type="ORF">ERS852408_00341</name>
    <name evidence="7" type="ORF">ERS852423_00741</name>
    <name evidence="5" type="ORF">ERS852573_00307</name>
    <name evidence="9" type="ORF">G4332_02580</name>
    <name evidence="8" type="ORF">GT565_04235</name>
</gene>
<feature type="domain" description="HTH gntR-type" evidence="4">
    <location>
        <begin position="5"/>
        <end position="73"/>
    </location>
</feature>
<dbReference type="Proteomes" id="UP000095439">
    <property type="component" value="Unassembled WGS sequence"/>
</dbReference>
<evidence type="ECO:0000313" key="10">
    <source>
        <dbReference type="Proteomes" id="UP000095380"/>
    </source>
</evidence>
<name>A0A173X3S9_9FIRM</name>
<dbReference type="GO" id="GO:0003677">
    <property type="term" value="F:DNA binding"/>
    <property type="evidence" value="ECO:0007669"/>
    <property type="project" value="UniProtKB-KW"/>
</dbReference>
<dbReference type="PRINTS" id="PR00035">
    <property type="entry name" value="HTHGNTR"/>
</dbReference>
<accession>A0A173X3S9</accession>
<evidence type="ECO:0000313" key="11">
    <source>
        <dbReference type="Proteomes" id="UP000095439"/>
    </source>
</evidence>
<evidence type="ECO:0000256" key="1">
    <source>
        <dbReference type="ARBA" id="ARBA00023015"/>
    </source>
</evidence>
<evidence type="ECO:0000313" key="13">
    <source>
        <dbReference type="Proteomes" id="UP000446719"/>
    </source>
</evidence>
<dbReference type="Proteomes" id="UP000095380">
    <property type="component" value="Unassembled WGS sequence"/>
</dbReference>
<dbReference type="InterPro" id="IPR011711">
    <property type="entry name" value="GntR_C"/>
</dbReference>
<dbReference type="EMBL" id="CYXO01000002">
    <property type="protein sequence ID" value="CUM74487.1"/>
    <property type="molecule type" value="Genomic_DNA"/>
</dbReference>
<dbReference type="EMBL" id="CYYM01000001">
    <property type="protein sequence ID" value="CUN45048.1"/>
    <property type="molecule type" value="Genomic_DNA"/>
</dbReference>
<reference evidence="9" key="4">
    <citation type="submission" date="2020-02" db="EMBL/GenBank/DDBJ databases">
        <authorList>
            <person name="Littmann E."/>
            <person name="Sorbara M."/>
        </authorList>
    </citation>
    <scope>NUCLEOTIDE SEQUENCE</scope>
    <source>
        <strain evidence="9">MSK.10.16</strain>
    </source>
</reference>
<reference evidence="8 13" key="2">
    <citation type="journal article" date="2019" name="Nat. Med.">
        <title>A library of human gut bacterial isolates paired with longitudinal multiomics data enables mechanistic microbiome research.</title>
        <authorList>
            <person name="Poyet M."/>
            <person name="Groussin M."/>
            <person name="Gibbons S.M."/>
            <person name="Avila-Pacheco J."/>
            <person name="Jiang X."/>
            <person name="Kearney S.M."/>
            <person name="Perrotta A.R."/>
            <person name="Berdy B."/>
            <person name="Zhao S."/>
            <person name="Lieberman T.D."/>
            <person name="Swanson P.K."/>
            <person name="Smith M."/>
            <person name="Roesemann S."/>
            <person name="Alexander J.E."/>
            <person name="Rich S.A."/>
            <person name="Livny J."/>
            <person name="Vlamakis H."/>
            <person name="Clish C."/>
            <person name="Bullock K."/>
            <person name="Deik A."/>
            <person name="Scott J."/>
            <person name="Pierce K.A."/>
            <person name="Xavier R.J."/>
            <person name="Alm E.J."/>
        </authorList>
    </citation>
    <scope>NUCLEOTIDE SEQUENCE [LARGE SCALE GENOMIC DNA]</scope>
    <source>
        <strain evidence="8 13">BIOML-A7</strain>
    </source>
</reference>
<dbReference type="AlphaFoldDB" id="A0A173X3S9"/>
<dbReference type="Gene3D" id="1.10.10.10">
    <property type="entry name" value="Winged helix-like DNA-binding domain superfamily/Winged helix DNA-binding domain"/>
    <property type="match status" value="1"/>
</dbReference>
<dbReference type="Pfam" id="PF00392">
    <property type="entry name" value="GntR"/>
    <property type="match status" value="1"/>
</dbReference>
<organism evidence="6 10">
    <name type="scientific">Dorea longicatena</name>
    <dbReference type="NCBI Taxonomy" id="88431"/>
    <lineage>
        <taxon>Bacteria</taxon>
        <taxon>Bacillati</taxon>
        <taxon>Bacillota</taxon>
        <taxon>Clostridia</taxon>
        <taxon>Lachnospirales</taxon>
        <taxon>Lachnospiraceae</taxon>
        <taxon>Dorea</taxon>
    </lineage>
</organism>
<evidence type="ECO:0000313" key="6">
    <source>
        <dbReference type="EMBL" id="CUN45048.1"/>
    </source>
</evidence>
<dbReference type="Proteomes" id="UP000095597">
    <property type="component" value="Unassembled WGS sequence"/>
</dbReference>
<dbReference type="InterPro" id="IPR036390">
    <property type="entry name" value="WH_DNA-bd_sf"/>
</dbReference>
<dbReference type="InterPro" id="IPR000524">
    <property type="entry name" value="Tscrpt_reg_HTH_GntR"/>
</dbReference>
<dbReference type="PANTHER" id="PTHR43537">
    <property type="entry name" value="TRANSCRIPTIONAL REGULATOR, GNTR FAMILY"/>
    <property type="match status" value="1"/>
</dbReference>